<evidence type="ECO:0000313" key="2">
    <source>
        <dbReference type="EMBL" id="UQN28494.1"/>
    </source>
</evidence>
<comment type="catalytic activity">
    <reaction evidence="1">
        <text>5-oxo-L-proline + ATP + 2 H2O = L-glutamate + ADP + phosphate + H(+)</text>
        <dbReference type="Rhea" id="RHEA:10348"/>
        <dbReference type="ChEBI" id="CHEBI:15377"/>
        <dbReference type="ChEBI" id="CHEBI:15378"/>
        <dbReference type="ChEBI" id="CHEBI:29985"/>
        <dbReference type="ChEBI" id="CHEBI:30616"/>
        <dbReference type="ChEBI" id="CHEBI:43474"/>
        <dbReference type="ChEBI" id="CHEBI:58402"/>
        <dbReference type="ChEBI" id="CHEBI:456216"/>
        <dbReference type="EC" id="3.5.2.9"/>
    </reaction>
</comment>
<dbReference type="InterPro" id="IPR005501">
    <property type="entry name" value="LamB/YcsF/PxpA-like"/>
</dbReference>
<dbReference type="PANTHER" id="PTHR30292">
    <property type="entry name" value="UNCHARACTERIZED PROTEIN YBGL-RELATED"/>
    <property type="match status" value="1"/>
</dbReference>
<dbReference type="Gene3D" id="3.20.20.370">
    <property type="entry name" value="Glycoside hydrolase/deacetylase"/>
    <property type="match status" value="1"/>
</dbReference>
<gene>
    <name evidence="1" type="primary">pxpA</name>
    <name evidence="2" type="ORF">M4486_12710</name>
</gene>
<proteinExistence type="inferred from homology"/>
<dbReference type="EC" id="3.5.2.9" evidence="1"/>
<comment type="subunit">
    <text evidence="1">Forms a complex composed of PxpA, PxpB and PxpC.</text>
</comment>
<dbReference type="NCBIfam" id="NF003816">
    <property type="entry name" value="PRK05406.1-5"/>
    <property type="match status" value="1"/>
</dbReference>
<dbReference type="EMBL" id="CP097218">
    <property type="protein sequence ID" value="UQN28494.1"/>
    <property type="molecule type" value="Genomic_DNA"/>
</dbReference>
<comment type="function">
    <text evidence="1">Catalyzes the cleavage of 5-oxoproline to form L-glutamate coupled to the hydrolysis of ATP to ADP and inorganic phosphate.</text>
</comment>
<name>A0ABY4N2Y1_9MICO</name>
<keyword evidence="1" id="KW-0547">Nucleotide-binding</keyword>
<reference evidence="2" key="1">
    <citation type="submission" date="2022-05" db="EMBL/GenBank/DDBJ databases">
        <title>Genomic analysis of Brachybacterium sp. CBA3104.</title>
        <authorList>
            <person name="Roh S.W."/>
            <person name="Kim Y.B."/>
            <person name="Kim Y."/>
        </authorList>
    </citation>
    <scope>NUCLEOTIDE SEQUENCE</scope>
    <source>
        <strain evidence="2">CBA3104</strain>
    </source>
</reference>
<dbReference type="Proteomes" id="UP001055868">
    <property type="component" value="Chromosome"/>
</dbReference>
<dbReference type="SUPFAM" id="SSF88713">
    <property type="entry name" value="Glycoside hydrolase/deacetylase"/>
    <property type="match status" value="2"/>
</dbReference>
<evidence type="ECO:0000256" key="1">
    <source>
        <dbReference type="HAMAP-Rule" id="MF_00691"/>
    </source>
</evidence>
<dbReference type="CDD" id="cd10787">
    <property type="entry name" value="LamB_YcsF_like"/>
    <property type="match status" value="1"/>
</dbReference>
<dbReference type="PANTHER" id="PTHR30292:SF0">
    <property type="entry name" value="5-OXOPROLINASE SUBUNIT A"/>
    <property type="match status" value="1"/>
</dbReference>
<protein>
    <recommendedName>
        <fullName evidence="1">5-oxoprolinase subunit A</fullName>
        <shortName evidence="1">5-OPase subunit A</shortName>
        <ecNumber evidence="1">3.5.2.9</ecNumber>
    </recommendedName>
    <alternativeName>
        <fullName evidence="1">5-oxoprolinase (ATP-hydrolyzing) subunit A</fullName>
    </alternativeName>
</protein>
<sequence length="276" mass="28320">MSTIDLNSDIGESFGAWTMGDDEAILDVVTSANIACGFHAGDPSHMRRTVRAAAARGVTIGAHVSYHDLAGFGRRFVDASPDELADDVVFQIGALQGMARAEGARVAYVKPHGALYNTIVHHEQHARAVVDAVRAVGGAADAADAAGATDGSGGPDGAGGSGALALLLLPGSRAAELAREAGIAVIGEAFADRAYTPSGTLVPRRESGAVIEDPREVAERMVRFATRGEIGATDGTLLRPEATSICLHGDTPGAVDLARAVRRGLEDAGVDVRSFA</sequence>
<accession>A0ABY4N2Y1</accession>
<dbReference type="NCBIfam" id="NF003814">
    <property type="entry name" value="PRK05406.1-3"/>
    <property type="match status" value="1"/>
</dbReference>
<keyword evidence="3" id="KW-1185">Reference proteome</keyword>
<organism evidence="2 3">
    <name type="scientific">Brachybacterium kimchii</name>
    <dbReference type="NCBI Taxonomy" id="2942909"/>
    <lineage>
        <taxon>Bacteria</taxon>
        <taxon>Bacillati</taxon>
        <taxon>Actinomycetota</taxon>
        <taxon>Actinomycetes</taxon>
        <taxon>Micrococcales</taxon>
        <taxon>Dermabacteraceae</taxon>
        <taxon>Brachybacterium</taxon>
    </lineage>
</organism>
<dbReference type="Pfam" id="PF03746">
    <property type="entry name" value="LamB_YcsF"/>
    <property type="match status" value="2"/>
</dbReference>
<keyword evidence="1" id="KW-0067">ATP-binding</keyword>
<dbReference type="RefSeq" id="WP_249477600.1">
    <property type="nucleotide sequence ID" value="NZ_CP097218.1"/>
</dbReference>
<evidence type="ECO:0000313" key="3">
    <source>
        <dbReference type="Proteomes" id="UP001055868"/>
    </source>
</evidence>
<comment type="similarity">
    <text evidence="1">Belongs to the LamB/PxpA family.</text>
</comment>
<keyword evidence="1" id="KW-0378">Hydrolase</keyword>
<dbReference type="InterPro" id="IPR011330">
    <property type="entry name" value="Glyco_hydro/deAcase_b/a-brl"/>
</dbReference>
<dbReference type="HAMAP" id="MF_00691">
    <property type="entry name" value="PxpA"/>
    <property type="match status" value="1"/>
</dbReference>